<dbReference type="Pfam" id="PF02254">
    <property type="entry name" value="TrkA_N"/>
    <property type="match status" value="1"/>
</dbReference>
<dbReference type="AlphaFoldDB" id="A0A160TJS4"/>
<accession>A0A160TJS4</accession>
<dbReference type="GO" id="GO:0005886">
    <property type="term" value="C:plasma membrane"/>
    <property type="evidence" value="ECO:0007669"/>
    <property type="project" value="UniProtKB-SubCell"/>
</dbReference>
<dbReference type="PANTHER" id="PTHR43833">
    <property type="entry name" value="POTASSIUM CHANNEL PROTEIN 2-RELATED-RELATED"/>
    <property type="match status" value="1"/>
</dbReference>
<keyword evidence="4" id="KW-0407">Ion channel</keyword>
<dbReference type="InterPro" id="IPR013099">
    <property type="entry name" value="K_chnl_dom"/>
</dbReference>
<keyword evidence="4" id="KW-0813">Transport</keyword>
<name>A0A160TJS4_9ZZZZ</name>
<protein>
    <submittedName>
        <fullName evidence="4">Potassium channel protein</fullName>
    </submittedName>
</protein>
<dbReference type="SUPFAM" id="SSF51735">
    <property type="entry name" value="NAD(P)-binding Rossmann-fold domains"/>
    <property type="match status" value="1"/>
</dbReference>
<evidence type="ECO:0000313" key="4">
    <source>
        <dbReference type="EMBL" id="CUS44763.1"/>
    </source>
</evidence>
<gene>
    <name evidence="4" type="ORF">MGWOODY_Smn1755</name>
</gene>
<dbReference type="GO" id="GO:0006813">
    <property type="term" value="P:potassium ion transport"/>
    <property type="evidence" value="ECO:0007669"/>
    <property type="project" value="InterPro"/>
</dbReference>
<feature type="transmembrane region" description="Helical" evidence="2">
    <location>
        <begin position="100"/>
        <end position="120"/>
    </location>
</feature>
<feature type="domain" description="RCK N-terminal" evidence="3">
    <location>
        <begin position="174"/>
        <end position="293"/>
    </location>
</feature>
<dbReference type="Pfam" id="PF07885">
    <property type="entry name" value="Ion_trans_2"/>
    <property type="match status" value="1"/>
</dbReference>
<feature type="transmembrane region" description="Helical" evidence="2">
    <location>
        <begin position="68"/>
        <end position="88"/>
    </location>
</feature>
<dbReference type="InterPro" id="IPR050721">
    <property type="entry name" value="Trk_Ktr_HKT_K-transport"/>
</dbReference>
<dbReference type="EMBL" id="CZQE01000177">
    <property type="protein sequence ID" value="CUS44763.1"/>
    <property type="molecule type" value="Genomic_DNA"/>
</dbReference>
<dbReference type="Gene3D" id="3.40.50.720">
    <property type="entry name" value="NAD(P)-binding Rossmann-like Domain"/>
    <property type="match status" value="1"/>
</dbReference>
<dbReference type="PROSITE" id="PS51201">
    <property type="entry name" value="RCK_N"/>
    <property type="match status" value="1"/>
</dbReference>
<keyword evidence="2" id="KW-0812">Transmembrane</keyword>
<feature type="transmembrane region" description="Helical" evidence="2">
    <location>
        <begin position="140"/>
        <end position="157"/>
    </location>
</feature>
<evidence type="ECO:0000259" key="3">
    <source>
        <dbReference type="PROSITE" id="PS51201"/>
    </source>
</evidence>
<reference evidence="4" key="1">
    <citation type="submission" date="2015-10" db="EMBL/GenBank/DDBJ databases">
        <authorList>
            <person name="Gilbert D.G."/>
        </authorList>
    </citation>
    <scope>NUCLEOTIDE SEQUENCE</scope>
</reference>
<keyword evidence="2" id="KW-0472">Membrane</keyword>
<keyword evidence="4" id="KW-0406">Ion transport</keyword>
<evidence type="ECO:0000256" key="1">
    <source>
        <dbReference type="ARBA" id="ARBA00004651"/>
    </source>
</evidence>
<organism evidence="4">
    <name type="scientific">hydrothermal vent metagenome</name>
    <dbReference type="NCBI Taxonomy" id="652676"/>
    <lineage>
        <taxon>unclassified sequences</taxon>
        <taxon>metagenomes</taxon>
        <taxon>ecological metagenomes</taxon>
    </lineage>
</organism>
<comment type="subcellular location">
    <subcellularLocation>
        <location evidence="1">Cell membrane</location>
        <topology evidence="1">Multi-pass membrane protein</topology>
    </subcellularLocation>
</comment>
<dbReference type="SUPFAM" id="SSF81324">
    <property type="entry name" value="Voltage-gated potassium channels"/>
    <property type="match status" value="1"/>
</dbReference>
<dbReference type="InterPro" id="IPR003148">
    <property type="entry name" value="RCK_N"/>
</dbReference>
<dbReference type="GO" id="GO:0034220">
    <property type="term" value="P:monoatomic ion transmembrane transport"/>
    <property type="evidence" value="ECO:0007669"/>
    <property type="project" value="UniProtKB-KW"/>
</dbReference>
<dbReference type="InterPro" id="IPR036291">
    <property type="entry name" value="NAD(P)-bd_dom_sf"/>
</dbReference>
<dbReference type="Gene3D" id="1.10.287.70">
    <property type="match status" value="1"/>
</dbReference>
<proteinExistence type="predicted"/>
<keyword evidence="2" id="KW-1133">Transmembrane helix</keyword>
<evidence type="ECO:0000256" key="2">
    <source>
        <dbReference type="SAM" id="Phobius"/>
    </source>
</evidence>
<sequence length="389" mass="42185">MRLRFRLSGKPVAGGHRRLAVSGADTAALILAPAARSRYTAWMSRRPASGDSFPGLRRKSRTPVWLSLVWRVLLALGLIGIALAVHWLDRDGLRDNVDGSITFVDVLYFTVITITTVGYGDIVPVTPQARMFDTFLVTPIRLFVWLIFLGTAYDFLLKRVWEKWRMSVIQRHLSGHIVVAGYGTSGTEAVSELIRRGADAQSIVVIDEHAAALRHAEERGAAVIEGDATRNATLEAVKIDRAKAIIISAGRDDTSILIVLTARRLAPHVPISVIIRSEDNEALARQAGATTMINPASFAGLLLAGSTHGPHIADYMADLAAADGRVALHERPVTADEVGRPLAQIGTGLGVRIYRGDRAFGFWEIEAGHLQPGDSILEVVPRPPQDSPG</sequence>
<dbReference type="PANTHER" id="PTHR43833:SF9">
    <property type="entry name" value="POTASSIUM CHANNEL PROTEIN YUGO-RELATED"/>
    <property type="match status" value="1"/>
</dbReference>